<dbReference type="PANTHER" id="PTHR45581:SF3">
    <property type="entry name" value="METHYLTRANSFERASE DOMAIN-CONTAINING PROTEIN"/>
    <property type="match status" value="1"/>
</dbReference>
<dbReference type="WBParaSite" id="ACRNAN_scaffold6600.g14578.t1">
    <property type="protein sequence ID" value="ACRNAN_scaffold6600.g14578.t1"/>
    <property type="gene ID" value="ACRNAN_scaffold6600.g14578"/>
</dbReference>
<keyword evidence="2" id="KW-1185">Reference proteome</keyword>
<organism evidence="2 3">
    <name type="scientific">Acrobeloides nanus</name>
    <dbReference type="NCBI Taxonomy" id="290746"/>
    <lineage>
        <taxon>Eukaryota</taxon>
        <taxon>Metazoa</taxon>
        <taxon>Ecdysozoa</taxon>
        <taxon>Nematoda</taxon>
        <taxon>Chromadorea</taxon>
        <taxon>Rhabditida</taxon>
        <taxon>Tylenchina</taxon>
        <taxon>Cephalobomorpha</taxon>
        <taxon>Cephaloboidea</taxon>
        <taxon>Cephalobidae</taxon>
        <taxon>Acrobeloides</taxon>
    </lineage>
</organism>
<dbReference type="Proteomes" id="UP000887540">
    <property type="component" value="Unplaced"/>
</dbReference>
<name>A0A914E950_9BILA</name>
<proteinExistence type="predicted"/>
<dbReference type="Gene3D" id="1.10.10.10">
    <property type="entry name" value="Winged helix-like DNA-binding domain superfamily/Winged helix DNA-binding domain"/>
    <property type="match status" value="1"/>
</dbReference>
<reference evidence="3" key="1">
    <citation type="submission" date="2022-11" db="UniProtKB">
        <authorList>
            <consortium name="WormBaseParasite"/>
        </authorList>
    </citation>
    <scope>IDENTIFICATION</scope>
</reference>
<dbReference type="PANTHER" id="PTHR45581">
    <property type="entry name" value="PROTEIN CBG10435"/>
    <property type="match status" value="1"/>
</dbReference>
<accession>A0A914E950</accession>
<dbReference type="SUPFAM" id="SSF46785">
    <property type="entry name" value="Winged helix' DNA-binding domain"/>
    <property type="match status" value="1"/>
</dbReference>
<dbReference type="InterPro" id="IPR048711">
    <property type="entry name" value="WHD_Rv2258c"/>
</dbReference>
<dbReference type="InterPro" id="IPR036390">
    <property type="entry name" value="WH_DNA-bd_sf"/>
</dbReference>
<dbReference type="InterPro" id="IPR036388">
    <property type="entry name" value="WH-like_DNA-bd_sf"/>
</dbReference>
<evidence type="ECO:0000313" key="2">
    <source>
        <dbReference type="Proteomes" id="UP000887540"/>
    </source>
</evidence>
<evidence type="ECO:0000259" key="1">
    <source>
        <dbReference type="Pfam" id="PF21320"/>
    </source>
</evidence>
<dbReference type="Pfam" id="PF21320">
    <property type="entry name" value="WHD_Rv2258c"/>
    <property type="match status" value="1"/>
</dbReference>
<feature type="domain" description="S-adenosylmethionine-dependent methyltransferase Rv2258c-like winged HTH" evidence="1">
    <location>
        <begin position="16"/>
        <end position="90"/>
    </location>
</feature>
<evidence type="ECO:0000313" key="3">
    <source>
        <dbReference type="WBParaSite" id="ACRNAN_scaffold6600.g14578.t1"/>
    </source>
</evidence>
<dbReference type="AlphaFoldDB" id="A0A914E950"/>
<sequence>MVAEFLDQIKEITAHGALSMAIALGIKLNLFEALAEVSSEENPATPEQVAKIASLKPRYVREWLCAMACGGIIEVDTTGEKFWIKKDRVEIMIGPNRNHAFTQTSMFPSYGKVFYDIVNVFKKDGPYEWIILRMPIFIRLCPHCLNLGTRKH</sequence>
<protein>
    <recommendedName>
        <fullName evidence="1">S-adenosylmethionine-dependent methyltransferase Rv2258c-like winged HTH domain-containing protein</fullName>
    </recommendedName>
</protein>